<gene>
    <name evidence="1" type="primary">patD</name>
    <name evidence="1" type="ORF">HCG48_04195</name>
</gene>
<dbReference type="KEGG" id="oxy:HCG48_04195"/>
<dbReference type="RefSeq" id="WP_168568039.1">
    <property type="nucleotide sequence ID" value="NZ_CP051167.1"/>
</dbReference>
<name>A0A6H1TTG8_9CYAN</name>
<proteinExistence type="predicted"/>
<reference evidence="1 2" key="1">
    <citation type="submission" date="2020-04" db="EMBL/GenBank/DDBJ databases">
        <authorList>
            <person name="Basu S."/>
            <person name="Maruthanayagam V."/>
            <person name="Chakraborty S."/>
            <person name="Pramanik A."/>
            <person name="Mukherjee J."/>
            <person name="Brink B."/>
        </authorList>
    </citation>
    <scope>NUCLEOTIDE SEQUENCE [LARGE SCALE GENOMIC DNA]</scope>
    <source>
        <strain evidence="1 2">AP17</strain>
    </source>
</reference>
<protein>
    <submittedName>
        <fullName evidence="1">Heterocyst frequency control protein PatD</fullName>
    </submittedName>
</protein>
<sequence length="132" mass="15119">MLPEVHCQKYRQFQQVVEELLALASETEGDSKTLKVKVLEMQQLFQEQILGLGIDDLDPSVASCVQSYQTEMHKQQRLLGNEVLFLQTCQQPQTRARRLAQIRERLEALSRYLVVVLGEASQEDARRSPPGH</sequence>
<dbReference type="Proteomes" id="UP000500857">
    <property type="component" value="Chromosome"/>
</dbReference>
<evidence type="ECO:0000313" key="2">
    <source>
        <dbReference type="Proteomes" id="UP000500857"/>
    </source>
</evidence>
<dbReference type="NCBIfam" id="NF037954">
    <property type="entry name" value="het_cyst_PatD"/>
    <property type="match status" value="1"/>
</dbReference>
<accession>A0A6H1TTG8</accession>
<organism evidence="1 2">
    <name type="scientific">Oxynema aestuarii AP17</name>
    <dbReference type="NCBI Taxonomy" id="2064643"/>
    <lineage>
        <taxon>Bacteria</taxon>
        <taxon>Bacillati</taxon>
        <taxon>Cyanobacteriota</taxon>
        <taxon>Cyanophyceae</taxon>
        <taxon>Oscillatoriophycideae</taxon>
        <taxon>Oscillatoriales</taxon>
        <taxon>Oscillatoriaceae</taxon>
        <taxon>Oxynema</taxon>
        <taxon>Oxynema aestuarii</taxon>
    </lineage>
</organism>
<evidence type="ECO:0000313" key="1">
    <source>
        <dbReference type="EMBL" id="QIZ69882.1"/>
    </source>
</evidence>
<dbReference type="EMBL" id="CP051167">
    <property type="protein sequence ID" value="QIZ69882.1"/>
    <property type="molecule type" value="Genomic_DNA"/>
</dbReference>
<dbReference type="AlphaFoldDB" id="A0A6H1TTG8"/>
<keyword evidence="2" id="KW-1185">Reference proteome</keyword>
<dbReference type="InterPro" id="IPR047810">
    <property type="entry name" value="PatD-like"/>
</dbReference>